<evidence type="ECO:0000256" key="1">
    <source>
        <dbReference type="ARBA" id="ARBA00009986"/>
    </source>
</evidence>
<name>A0A816GQ73_9BILA</name>
<proteinExistence type="inferred from homology"/>
<organism evidence="5 7">
    <name type="scientific">Didymodactylos carnosus</name>
    <dbReference type="NCBI Taxonomy" id="1234261"/>
    <lineage>
        <taxon>Eukaryota</taxon>
        <taxon>Metazoa</taxon>
        <taxon>Spiralia</taxon>
        <taxon>Gnathifera</taxon>
        <taxon>Rotifera</taxon>
        <taxon>Eurotatoria</taxon>
        <taxon>Bdelloidea</taxon>
        <taxon>Philodinida</taxon>
        <taxon>Philodinidae</taxon>
        <taxon>Didymodactylos</taxon>
    </lineage>
</organism>
<feature type="non-terminal residue" evidence="5">
    <location>
        <position position="1"/>
    </location>
</feature>
<gene>
    <name evidence="5" type="ORF">GPM918_LOCUS46512</name>
    <name evidence="6" type="ORF">SRO942_LOCUS50836</name>
</gene>
<evidence type="ECO:0000256" key="2">
    <source>
        <dbReference type="ARBA" id="ARBA00023002"/>
    </source>
</evidence>
<protein>
    <recommendedName>
        <fullName evidence="4">Aldehyde dehydrogenase domain-containing protein</fullName>
    </recommendedName>
</protein>
<dbReference type="EMBL" id="CAJNOQ010064544">
    <property type="protein sequence ID" value="CAF1677582.1"/>
    <property type="molecule type" value="Genomic_DNA"/>
</dbReference>
<dbReference type="Gene3D" id="3.40.309.10">
    <property type="entry name" value="Aldehyde Dehydrogenase, Chain A, domain 2"/>
    <property type="match status" value="1"/>
</dbReference>
<evidence type="ECO:0000313" key="6">
    <source>
        <dbReference type="EMBL" id="CAF4669351.1"/>
    </source>
</evidence>
<dbReference type="InterPro" id="IPR044638">
    <property type="entry name" value="ALDH7A1-like"/>
</dbReference>
<dbReference type="GO" id="GO:0004029">
    <property type="term" value="F:aldehyde dehydrogenase (NAD+) activity"/>
    <property type="evidence" value="ECO:0007669"/>
    <property type="project" value="InterPro"/>
</dbReference>
<comment type="similarity">
    <text evidence="1">Belongs to the aldehyde dehydrogenase family.</text>
</comment>
<dbReference type="Proteomes" id="UP000681722">
    <property type="component" value="Unassembled WGS sequence"/>
</dbReference>
<dbReference type="Pfam" id="PF00171">
    <property type="entry name" value="Aldedh"/>
    <property type="match status" value="1"/>
</dbReference>
<dbReference type="InterPro" id="IPR016163">
    <property type="entry name" value="Ald_DH_C"/>
</dbReference>
<evidence type="ECO:0000259" key="4">
    <source>
        <dbReference type="Pfam" id="PF00171"/>
    </source>
</evidence>
<keyword evidence="2" id="KW-0560">Oxidoreductase</keyword>
<dbReference type="AlphaFoldDB" id="A0A816GQ73"/>
<dbReference type="InterPro" id="IPR015590">
    <property type="entry name" value="Aldehyde_DH_dom"/>
</dbReference>
<dbReference type="Proteomes" id="UP000663829">
    <property type="component" value="Unassembled WGS sequence"/>
</dbReference>
<evidence type="ECO:0000256" key="3">
    <source>
        <dbReference type="ARBA" id="ARBA00023027"/>
    </source>
</evidence>
<dbReference type="PANTHER" id="PTHR43521">
    <property type="entry name" value="ALPHA-AMINOADIPIC SEMIALDEHYDE DEHYDROGENASE"/>
    <property type="match status" value="1"/>
</dbReference>
<dbReference type="OrthoDB" id="310895at2759"/>
<reference evidence="5" key="1">
    <citation type="submission" date="2021-02" db="EMBL/GenBank/DDBJ databases">
        <authorList>
            <person name="Nowell W R."/>
        </authorList>
    </citation>
    <scope>NUCLEOTIDE SEQUENCE</scope>
</reference>
<sequence>IVHEKLYDEMLERLGKAYQQIESRVGEPLLKENVLYGPLHTKKSVQMYVDVLQDVKKQGGHIYYGGKVLKGDGNFVEPTIVTNLSHDAD</sequence>
<dbReference type="PANTHER" id="PTHR43521:SF1">
    <property type="entry name" value="ALPHA-AMINOADIPIC SEMIALDEHYDE DEHYDROGENASE"/>
    <property type="match status" value="1"/>
</dbReference>
<evidence type="ECO:0000313" key="5">
    <source>
        <dbReference type="EMBL" id="CAF1677582.1"/>
    </source>
</evidence>
<feature type="domain" description="Aldehyde dehydrogenase" evidence="4">
    <location>
        <begin position="1"/>
        <end position="88"/>
    </location>
</feature>
<feature type="non-terminal residue" evidence="5">
    <location>
        <position position="89"/>
    </location>
</feature>
<keyword evidence="3" id="KW-0520">NAD</keyword>
<accession>A0A816GQ73</accession>
<dbReference type="EMBL" id="CAJOBC010149407">
    <property type="protein sequence ID" value="CAF4669351.1"/>
    <property type="molecule type" value="Genomic_DNA"/>
</dbReference>
<dbReference type="InterPro" id="IPR016161">
    <property type="entry name" value="Ald_DH/histidinol_DH"/>
</dbReference>
<dbReference type="SUPFAM" id="SSF53720">
    <property type="entry name" value="ALDH-like"/>
    <property type="match status" value="1"/>
</dbReference>
<comment type="caution">
    <text evidence="5">The sequence shown here is derived from an EMBL/GenBank/DDBJ whole genome shotgun (WGS) entry which is preliminary data.</text>
</comment>
<evidence type="ECO:0000313" key="7">
    <source>
        <dbReference type="Proteomes" id="UP000663829"/>
    </source>
</evidence>
<keyword evidence="7" id="KW-1185">Reference proteome</keyword>